<organism evidence="2 3">
    <name type="scientific">Citrus x changshan-huyou</name>
    <dbReference type="NCBI Taxonomy" id="2935761"/>
    <lineage>
        <taxon>Eukaryota</taxon>
        <taxon>Viridiplantae</taxon>
        <taxon>Streptophyta</taxon>
        <taxon>Embryophyta</taxon>
        <taxon>Tracheophyta</taxon>
        <taxon>Spermatophyta</taxon>
        <taxon>Magnoliopsida</taxon>
        <taxon>eudicotyledons</taxon>
        <taxon>Gunneridae</taxon>
        <taxon>Pentapetalae</taxon>
        <taxon>rosids</taxon>
        <taxon>malvids</taxon>
        <taxon>Sapindales</taxon>
        <taxon>Rutaceae</taxon>
        <taxon>Aurantioideae</taxon>
        <taxon>Citrus</taxon>
    </lineage>
</organism>
<comment type="caution">
    <text evidence="2">The sequence shown here is derived from an EMBL/GenBank/DDBJ whole genome shotgun (WGS) entry which is preliminary data.</text>
</comment>
<keyword evidence="1" id="KW-1133">Transmembrane helix</keyword>
<evidence type="ECO:0000313" key="3">
    <source>
        <dbReference type="Proteomes" id="UP001428341"/>
    </source>
</evidence>
<dbReference type="AlphaFoldDB" id="A0AAP0QK68"/>
<reference evidence="2 3" key="1">
    <citation type="submission" date="2024-05" db="EMBL/GenBank/DDBJ databases">
        <title>Haplotype-resolved chromosome-level genome assembly of Huyou (Citrus changshanensis).</title>
        <authorList>
            <person name="Miao C."/>
            <person name="Chen W."/>
            <person name="Wu Y."/>
            <person name="Wang L."/>
            <person name="Zhao S."/>
            <person name="Grierson D."/>
            <person name="Xu C."/>
            <person name="Chen K."/>
        </authorList>
    </citation>
    <scope>NUCLEOTIDE SEQUENCE [LARGE SCALE GENOMIC DNA]</scope>
    <source>
        <strain evidence="2">01-14</strain>
        <tissue evidence="2">Leaf</tissue>
    </source>
</reference>
<dbReference type="EMBL" id="JBCGBO010000005">
    <property type="protein sequence ID" value="KAK9201003.1"/>
    <property type="molecule type" value="Genomic_DNA"/>
</dbReference>
<evidence type="ECO:0000313" key="2">
    <source>
        <dbReference type="EMBL" id="KAK9201003.1"/>
    </source>
</evidence>
<proteinExistence type="predicted"/>
<name>A0AAP0QK68_9ROSI</name>
<sequence length="119" mass="13827">MKRGRFSQTKANVFVFYFLSSSILLFVLPTEHKLQKSLAHQFITKCRVLLKQKTMPFFLPNIFHFLRSWSSCHRQSQKFPLSFPSSIKLQPLASLIELQPQPFANRSPQSAPEIVIHNP</sequence>
<accession>A0AAP0QK68</accession>
<gene>
    <name evidence="2" type="ORF">WN944_016204</name>
</gene>
<keyword evidence="1" id="KW-0472">Membrane</keyword>
<feature type="transmembrane region" description="Helical" evidence="1">
    <location>
        <begin position="12"/>
        <end position="29"/>
    </location>
</feature>
<protein>
    <submittedName>
        <fullName evidence="2">Uncharacterized protein</fullName>
    </submittedName>
</protein>
<evidence type="ECO:0000256" key="1">
    <source>
        <dbReference type="SAM" id="Phobius"/>
    </source>
</evidence>
<keyword evidence="1" id="KW-0812">Transmembrane</keyword>
<keyword evidence="3" id="KW-1185">Reference proteome</keyword>
<dbReference type="Proteomes" id="UP001428341">
    <property type="component" value="Unassembled WGS sequence"/>
</dbReference>